<evidence type="ECO:0000313" key="3">
    <source>
        <dbReference type="Proteomes" id="UP000295146"/>
    </source>
</evidence>
<feature type="region of interest" description="Disordered" evidence="1">
    <location>
        <begin position="15"/>
        <end position="42"/>
    </location>
</feature>
<dbReference type="EMBL" id="SODP01000001">
    <property type="protein sequence ID" value="TDW77590.1"/>
    <property type="molecule type" value="Genomic_DNA"/>
</dbReference>
<name>A0A4R8CNA2_9ACTN</name>
<keyword evidence="3" id="KW-1185">Reference proteome</keyword>
<proteinExistence type="predicted"/>
<dbReference type="AlphaFoldDB" id="A0A4R8CNA2"/>
<dbReference type="RefSeq" id="WP_166679385.1">
    <property type="nucleotide sequence ID" value="NZ_SODP01000001.1"/>
</dbReference>
<gene>
    <name evidence="2" type="ORF">EV653_2760</name>
</gene>
<comment type="caution">
    <text evidence="2">The sequence shown here is derived from an EMBL/GenBank/DDBJ whole genome shotgun (WGS) entry which is preliminary data.</text>
</comment>
<dbReference type="Proteomes" id="UP000295146">
    <property type="component" value="Unassembled WGS sequence"/>
</dbReference>
<protein>
    <submittedName>
        <fullName evidence="2">Uncharacterized protein</fullName>
    </submittedName>
</protein>
<organism evidence="2 3">
    <name type="scientific">Kribbella pratensis</name>
    <dbReference type="NCBI Taxonomy" id="2512112"/>
    <lineage>
        <taxon>Bacteria</taxon>
        <taxon>Bacillati</taxon>
        <taxon>Actinomycetota</taxon>
        <taxon>Actinomycetes</taxon>
        <taxon>Propionibacteriales</taxon>
        <taxon>Kribbellaceae</taxon>
        <taxon>Kribbella</taxon>
    </lineage>
</organism>
<reference evidence="2 3" key="1">
    <citation type="submission" date="2019-03" db="EMBL/GenBank/DDBJ databases">
        <title>Genomic Encyclopedia of Type Strains, Phase III (KMG-III): the genomes of soil and plant-associated and newly described type strains.</title>
        <authorList>
            <person name="Whitman W."/>
        </authorList>
    </citation>
    <scope>NUCLEOTIDE SEQUENCE [LARGE SCALE GENOMIC DNA]</scope>
    <source>
        <strain evidence="2 3">VKM Ac-2573</strain>
    </source>
</reference>
<feature type="compositionally biased region" description="Basic and acidic residues" evidence="1">
    <location>
        <begin position="15"/>
        <end position="28"/>
    </location>
</feature>
<evidence type="ECO:0000256" key="1">
    <source>
        <dbReference type="SAM" id="MobiDB-lite"/>
    </source>
</evidence>
<sequence>MEPLNLMVSLSHFANDNRDNKHGLSERAGRRRRTDSSATPERRRSWWVIRSRVRVLS</sequence>
<accession>A0A4R8CNA2</accession>
<evidence type="ECO:0000313" key="2">
    <source>
        <dbReference type="EMBL" id="TDW77590.1"/>
    </source>
</evidence>